<dbReference type="Gene3D" id="3.40.50.2000">
    <property type="entry name" value="Glycogen Phosphorylase B"/>
    <property type="match status" value="1"/>
</dbReference>
<dbReference type="PANTHER" id="PTHR12461">
    <property type="entry name" value="HYPOXIA-INDUCIBLE FACTOR 1 ALPHA INHIBITOR-RELATED"/>
    <property type="match status" value="1"/>
</dbReference>
<dbReference type="GO" id="GO:0051864">
    <property type="term" value="F:histone H3K36 demethylase activity"/>
    <property type="evidence" value="ECO:0007669"/>
    <property type="project" value="TreeGrafter"/>
</dbReference>
<dbReference type="InterPro" id="IPR003347">
    <property type="entry name" value="JmjC_dom"/>
</dbReference>
<comment type="subcellular location">
    <subcellularLocation>
        <location evidence="2">Nucleus</location>
    </subcellularLocation>
</comment>
<dbReference type="GO" id="GO:0005634">
    <property type="term" value="C:nucleus"/>
    <property type="evidence" value="ECO:0007669"/>
    <property type="project" value="UniProtKB-SubCell"/>
</dbReference>
<dbReference type="PANTHER" id="PTHR12461:SF106">
    <property type="entry name" value="BIFUNCTIONAL PEPTIDASE AND ARGINYL-HYDROXYLASE JMJD5"/>
    <property type="match status" value="1"/>
</dbReference>
<feature type="domain" description="JmjC" evidence="7">
    <location>
        <begin position="397"/>
        <end position="519"/>
    </location>
</feature>
<keyword evidence="3" id="KW-0479">Metal-binding</keyword>
<evidence type="ECO:0000256" key="3">
    <source>
        <dbReference type="ARBA" id="ARBA00022723"/>
    </source>
</evidence>
<dbReference type="Pfam" id="PF08660">
    <property type="entry name" value="Alg14"/>
    <property type="match status" value="1"/>
</dbReference>
<evidence type="ECO:0000313" key="9">
    <source>
        <dbReference type="Proteomes" id="UP000752696"/>
    </source>
</evidence>
<keyword evidence="6" id="KW-0539">Nucleus</keyword>
<name>A0A6V7H777_9HYME</name>
<dbReference type="GO" id="GO:0046872">
    <property type="term" value="F:metal ion binding"/>
    <property type="evidence" value="ECO:0007669"/>
    <property type="project" value="UniProtKB-KW"/>
</dbReference>
<protein>
    <recommendedName>
        <fullName evidence="7">JmjC domain-containing protein</fullName>
    </recommendedName>
</protein>
<evidence type="ECO:0000256" key="4">
    <source>
        <dbReference type="ARBA" id="ARBA00023002"/>
    </source>
</evidence>
<sequence length="519" mass="60135">MIVLGSGGHTAEMIRILNYLSFENYSPRIYVYADTDLTSIEKVKYLEKNNIDYKIIKIRRSREVRQSNYASVCNTICATLESVPHLWRECPELLLCNGPGTCVPLCLSYLRYFSKMSNRTIIASSIPWSLLGENMQGYIPIEMKIRLTSIERNLESYSVEDEVKFPSLKWTKNSLIIVEACLDKTWEILNSGHWQFVPVEYRYCYTLCTVLKAVLLELRYSSDSRKQFTKNTILLKNIIRQIDKGILLGAPLPNVVTDLLPKLASKLNVYIAKSSELDLEELTTDCKNSYNSILPGFTEIVQYVVPSMELFYKEIFMPKVPALMKDCIEHWKALKRWKDARYLLSVAGNRTVPVEIGSRYTDENWSQQLVSFSEFLQKYVLTECDQVGYLAQHQLFEQIPELKDDFTIPEYCNFTDGDNVEQPDVNAWFGPSGTVSPLHFDPKNNFLCQVFGYKRVILYHPNDSSNLYPYDTKLLDNTAQVDPLNPDFEKWPNFSKAEGFMVYLKPGEILYIPPKWWHH</sequence>
<keyword evidence="4" id="KW-0560">Oxidoreductase</keyword>
<dbReference type="PROSITE" id="PS51184">
    <property type="entry name" value="JMJC"/>
    <property type="match status" value="1"/>
</dbReference>
<dbReference type="InterPro" id="IPR041667">
    <property type="entry name" value="Cupin_8"/>
</dbReference>
<keyword evidence="9" id="KW-1185">Reference proteome</keyword>
<dbReference type="EMBL" id="CAJDYZ010006662">
    <property type="protein sequence ID" value="CAD1473574.1"/>
    <property type="molecule type" value="Genomic_DNA"/>
</dbReference>
<organism evidence="8 9">
    <name type="scientific">Heterotrigona itama</name>
    <dbReference type="NCBI Taxonomy" id="395501"/>
    <lineage>
        <taxon>Eukaryota</taxon>
        <taxon>Metazoa</taxon>
        <taxon>Ecdysozoa</taxon>
        <taxon>Arthropoda</taxon>
        <taxon>Hexapoda</taxon>
        <taxon>Insecta</taxon>
        <taxon>Pterygota</taxon>
        <taxon>Neoptera</taxon>
        <taxon>Endopterygota</taxon>
        <taxon>Hymenoptera</taxon>
        <taxon>Apocrita</taxon>
        <taxon>Aculeata</taxon>
        <taxon>Apoidea</taxon>
        <taxon>Anthophila</taxon>
        <taxon>Apidae</taxon>
        <taxon>Heterotrigona</taxon>
    </lineage>
</organism>
<accession>A0A6V7H777</accession>
<gene>
    <name evidence="8" type="ORF">MHI_LOCUS399348</name>
</gene>
<dbReference type="Pfam" id="PF13621">
    <property type="entry name" value="Cupin_8"/>
    <property type="match status" value="1"/>
</dbReference>
<dbReference type="SUPFAM" id="SSF51197">
    <property type="entry name" value="Clavaminate synthase-like"/>
    <property type="match status" value="1"/>
</dbReference>
<reference evidence="8" key="1">
    <citation type="submission" date="2020-07" db="EMBL/GenBank/DDBJ databases">
        <authorList>
            <person name="Nazaruddin N."/>
        </authorList>
    </citation>
    <scope>NUCLEOTIDE SEQUENCE</scope>
</reference>
<evidence type="ECO:0000256" key="1">
    <source>
        <dbReference type="ARBA" id="ARBA00001954"/>
    </source>
</evidence>
<comment type="caution">
    <text evidence="8">The sequence shown here is derived from an EMBL/GenBank/DDBJ whole genome shotgun (WGS) entry which is preliminary data.</text>
</comment>
<dbReference type="Gene3D" id="2.60.120.650">
    <property type="entry name" value="Cupin"/>
    <property type="match status" value="1"/>
</dbReference>
<evidence type="ECO:0000259" key="7">
    <source>
        <dbReference type="PROSITE" id="PS51184"/>
    </source>
</evidence>
<dbReference type="SMART" id="SM00558">
    <property type="entry name" value="JmjC"/>
    <property type="match status" value="1"/>
</dbReference>
<dbReference type="Proteomes" id="UP000752696">
    <property type="component" value="Unassembled WGS sequence"/>
</dbReference>
<proteinExistence type="predicted"/>
<evidence type="ECO:0000313" key="8">
    <source>
        <dbReference type="EMBL" id="CAD1473574.1"/>
    </source>
</evidence>
<comment type="cofactor">
    <cofactor evidence="1">
        <name>Fe(2+)</name>
        <dbReference type="ChEBI" id="CHEBI:29033"/>
    </cofactor>
</comment>
<feature type="non-terminal residue" evidence="8">
    <location>
        <position position="519"/>
    </location>
</feature>
<dbReference type="InterPro" id="IPR013969">
    <property type="entry name" value="Oligosacch_biosynth_Alg14"/>
</dbReference>
<dbReference type="GO" id="GO:0006488">
    <property type="term" value="P:dolichol-linked oligosaccharide biosynthetic process"/>
    <property type="evidence" value="ECO:0007669"/>
    <property type="project" value="InterPro"/>
</dbReference>
<evidence type="ECO:0000256" key="5">
    <source>
        <dbReference type="ARBA" id="ARBA00023004"/>
    </source>
</evidence>
<evidence type="ECO:0000256" key="2">
    <source>
        <dbReference type="ARBA" id="ARBA00004123"/>
    </source>
</evidence>
<keyword evidence="5" id="KW-0408">Iron</keyword>
<dbReference type="AlphaFoldDB" id="A0A6V7H777"/>
<evidence type="ECO:0000256" key="6">
    <source>
        <dbReference type="ARBA" id="ARBA00023242"/>
    </source>
</evidence>
<dbReference type="OrthoDB" id="47172at2759"/>